<dbReference type="EMBL" id="JTJL01000013">
    <property type="protein sequence ID" value="OBW95272.1"/>
    <property type="molecule type" value="Genomic_DNA"/>
</dbReference>
<organism evidence="3 4">
    <name type="scientific">Gallibacterium salpingitidis</name>
    <dbReference type="NCBI Taxonomy" id="505341"/>
    <lineage>
        <taxon>Bacteria</taxon>
        <taxon>Pseudomonadati</taxon>
        <taxon>Pseudomonadota</taxon>
        <taxon>Gammaproteobacteria</taxon>
        <taxon>Pasteurellales</taxon>
        <taxon>Pasteurellaceae</taxon>
        <taxon>Gallibacterium</taxon>
    </lineage>
</organism>
<dbReference type="RefSeq" id="WP_066106231.1">
    <property type="nucleotide sequence ID" value="NZ_JTJL01000013.1"/>
</dbReference>
<comment type="caution">
    <text evidence="3">The sequence shown here is derived from an EMBL/GenBank/DDBJ whole genome shotgun (WGS) entry which is preliminary data.</text>
</comment>
<evidence type="ECO:0000256" key="1">
    <source>
        <dbReference type="ARBA" id="ARBA00022676"/>
    </source>
</evidence>
<reference evidence="3 4" key="1">
    <citation type="submission" date="2014-11" db="EMBL/GenBank/DDBJ databases">
        <title>Pan-genome of Gallibacterium spp.</title>
        <authorList>
            <person name="Kudirkiene E."/>
            <person name="Bojesen A.M."/>
        </authorList>
    </citation>
    <scope>NUCLEOTIDE SEQUENCE [LARGE SCALE GENOMIC DNA]</scope>
    <source>
        <strain evidence="3 4">F150</strain>
    </source>
</reference>
<evidence type="ECO:0008006" key="5">
    <source>
        <dbReference type="Google" id="ProtNLM"/>
    </source>
</evidence>
<dbReference type="AlphaFoldDB" id="A0A1A7NYI7"/>
<protein>
    <recommendedName>
        <fullName evidence="5">Heptosyltransferase</fullName>
    </recommendedName>
</protein>
<dbReference type="Pfam" id="PF01075">
    <property type="entry name" value="Glyco_transf_9"/>
    <property type="match status" value="1"/>
</dbReference>
<dbReference type="InterPro" id="IPR051199">
    <property type="entry name" value="LPS_LOS_Heptosyltrfase"/>
</dbReference>
<dbReference type="Gene3D" id="3.40.50.2000">
    <property type="entry name" value="Glycogen Phosphorylase B"/>
    <property type="match status" value="2"/>
</dbReference>
<evidence type="ECO:0000256" key="2">
    <source>
        <dbReference type="ARBA" id="ARBA00022679"/>
    </source>
</evidence>
<dbReference type="OrthoDB" id="5668871at2"/>
<dbReference type="STRING" id="505341.QV08_03430"/>
<dbReference type="GO" id="GO:0005829">
    <property type="term" value="C:cytosol"/>
    <property type="evidence" value="ECO:0007669"/>
    <property type="project" value="TreeGrafter"/>
</dbReference>
<dbReference type="GO" id="GO:0009244">
    <property type="term" value="P:lipopolysaccharide core region biosynthetic process"/>
    <property type="evidence" value="ECO:0007669"/>
    <property type="project" value="TreeGrafter"/>
</dbReference>
<dbReference type="InterPro" id="IPR002201">
    <property type="entry name" value="Glyco_trans_9"/>
</dbReference>
<dbReference type="SUPFAM" id="SSF53756">
    <property type="entry name" value="UDP-Glycosyltransferase/glycogen phosphorylase"/>
    <property type="match status" value="1"/>
</dbReference>
<dbReference type="Proteomes" id="UP000092649">
    <property type="component" value="Unassembled WGS sequence"/>
</dbReference>
<accession>A0A1A7NYI7</accession>
<keyword evidence="4" id="KW-1185">Reference proteome</keyword>
<name>A0A1A7NYI7_9PAST</name>
<keyword evidence="2" id="KW-0808">Transferase</keyword>
<sequence>MNLVKSIIKKLFILPFAYKQKAKNFDFYQVNSILIRPTGYALGDSVVNNAYITQLRTIYPNARLGMIVTKNSRTIYALNPEINELVEKKFLSFIKQRKRWDILLDMPDAFNTSTVILDKILSPKFTIIFDKKYKPVLNTQEIHNFDIQTTELENCHTIDFISHSIFKNYFSIPEGKCELSLPIKQTSQVASLWAKDKIRILIAPQGSKRIVPANEIANLLKNLDKTLINHLDILVNVSADCADEYMKILTAAEIQPLSIKLMPSMPLNQYLELIQSSDLVIAVDSGSVHLACALNKPLLCFYANFPKNIARWFAKPNNNVPFIANIPATPGTSANDTFGFELTESIIWLNQQLHSLIK</sequence>
<evidence type="ECO:0000313" key="3">
    <source>
        <dbReference type="EMBL" id="OBW95272.1"/>
    </source>
</evidence>
<evidence type="ECO:0000313" key="4">
    <source>
        <dbReference type="Proteomes" id="UP000092649"/>
    </source>
</evidence>
<proteinExistence type="predicted"/>
<dbReference type="PATRIC" id="fig|505341.3.peg.787"/>
<keyword evidence="1" id="KW-0328">Glycosyltransferase</keyword>
<dbReference type="PANTHER" id="PTHR30160">
    <property type="entry name" value="TETRAACYLDISACCHARIDE 4'-KINASE-RELATED"/>
    <property type="match status" value="1"/>
</dbReference>
<dbReference type="GO" id="GO:0008713">
    <property type="term" value="F:ADP-heptose-lipopolysaccharide heptosyltransferase activity"/>
    <property type="evidence" value="ECO:0007669"/>
    <property type="project" value="TreeGrafter"/>
</dbReference>
<gene>
    <name evidence="3" type="ORF">QS62_03895</name>
</gene>